<protein>
    <submittedName>
        <fullName evidence="2">Uncharacterized protein</fullName>
    </submittedName>
</protein>
<keyword evidence="1" id="KW-0472">Membrane</keyword>
<feature type="transmembrane region" description="Helical" evidence="1">
    <location>
        <begin position="12"/>
        <end position="31"/>
    </location>
</feature>
<gene>
    <name evidence="2" type="ORF">D9V32_11155</name>
</gene>
<feature type="transmembrane region" description="Helical" evidence="1">
    <location>
        <begin position="43"/>
        <end position="63"/>
    </location>
</feature>
<dbReference type="RefSeq" id="WP_121648985.1">
    <property type="nucleotide sequence ID" value="NZ_RCUX01000008.1"/>
</dbReference>
<keyword evidence="3" id="KW-1185">Reference proteome</keyword>
<organism evidence="2 3">
    <name type="scientific">Mycetocola tolaasinivorans</name>
    <dbReference type="NCBI Taxonomy" id="76635"/>
    <lineage>
        <taxon>Bacteria</taxon>
        <taxon>Bacillati</taxon>
        <taxon>Actinomycetota</taxon>
        <taxon>Actinomycetes</taxon>
        <taxon>Micrococcales</taxon>
        <taxon>Microbacteriaceae</taxon>
        <taxon>Mycetocola</taxon>
    </lineage>
</organism>
<evidence type="ECO:0000313" key="2">
    <source>
        <dbReference type="EMBL" id="RLP74980.1"/>
    </source>
</evidence>
<comment type="caution">
    <text evidence="2">The sequence shown here is derived from an EMBL/GenBank/DDBJ whole genome shotgun (WGS) entry which is preliminary data.</text>
</comment>
<dbReference type="OrthoDB" id="281633at2"/>
<dbReference type="EMBL" id="RCUX01000008">
    <property type="protein sequence ID" value="RLP74980.1"/>
    <property type="molecule type" value="Genomic_DNA"/>
</dbReference>
<dbReference type="AlphaFoldDB" id="A0A3L7A541"/>
<evidence type="ECO:0000313" key="3">
    <source>
        <dbReference type="Proteomes" id="UP000272503"/>
    </source>
</evidence>
<proteinExistence type="predicted"/>
<reference evidence="2 3" key="1">
    <citation type="submission" date="2018-10" db="EMBL/GenBank/DDBJ databases">
        <authorList>
            <person name="Li J."/>
        </authorList>
    </citation>
    <scope>NUCLEOTIDE SEQUENCE [LARGE SCALE GENOMIC DNA]</scope>
    <source>
        <strain evidence="2 3">IF 016277</strain>
    </source>
</reference>
<keyword evidence="1" id="KW-1133">Transmembrane helix</keyword>
<sequence>MSNTRYLLETSLPLLWLLIATIGASVHSARSTKLTRLEIWQRWWAIAALSCGSLWMTLSFLAIPDIMATAIGFSDTPFVTEIAFANLALAIGGFRAIHAGPRERITIGLMAGMFLWGAILGHVFQSLAHGNWEPGNTGGVLLYDALIPAVMIALAVRDSRKRGASRREAQRVLG</sequence>
<feature type="transmembrane region" description="Helical" evidence="1">
    <location>
        <begin position="140"/>
        <end position="157"/>
    </location>
</feature>
<evidence type="ECO:0000256" key="1">
    <source>
        <dbReference type="SAM" id="Phobius"/>
    </source>
</evidence>
<dbReference type="InterPro" id="IPR046740">
    <property type="entry name" value="DUF6790"/>
</dbReference>
<name>A0A3L7A541_9MICO</name>
<dbReference type="Pfam" id="PF20589">
    <property type="entry name" value="DUF6790"/>
    <property type="match status" value="1"/>
</dbReference>
<feature type="transmembrane region" description="Helical" evidence="1">
    <location>
        <begin position="78"/>
        <end position="97"/>
    </location>
</feature>
<feature type="transmembrane region" description="Helical" evidence="1">
    <location>
        <begin position="109"/>
        <end position="128"/>
    </location>
</feature>
<accession>A0A3L7A541</accession>
<dbReference type="Proteomes" id="UP000272503">
    <property type="component" value="Unassembled WGS sequence"/>
</dbReference>
<keyword evidence="1" id="KW-0812">Transmembrane</keyword>